<dbReference type="Pfam" id="PF01679">
    <property type="entry name" value="Pmp3"/>
    <property type="match status" value="1"/>
</dbReference>
<keyword evidence="5 6" id="KW-0472">Membrane</keyword>
<evidence type="ECO:0000256" key="4">
    <source>
        <dbReference type="ARBA" id="ARBA00022989"/>
    </source>
</evidence>
<evidence type="ECO:0000313" key="8">
    <source>
        <dbReference type="Proteomes" id="UP000199318"/>
    </source>
</evidence>
<evidence type="ECO:0000256" key="6">
    <source>
        <dbReference type="SAM" id="Phobius"/>
    </source>
</evidence>
<organism evidence="7 8">
    <name type="scientific">Salisediminibacterium halotolerans</name>
    <dbReference type="NCBI Taxonomy" id="517425"/>
    <lineage>
        <taxon>Bacteria</taxon>
        <taxon>Bacillati</taxon>
        <taxon>Bacillota</taxon>
        <taxon>Bacilli</taxon>
        <taxon>Bacillales</taxon>
        <taxon>Bacillaceae</taxon>
        <taxon>Salisediminibacterium</taxon>
    </lineage>
</organism>
<dbReference type="Proteomes" id="UP000199318">
    <property type="component" value="Unassembled WGS sequence"/>
</dbReference>
<dbReference type="InterPro" id="IPR000612">
    <property type="entry name" value="PMP3"/>
</dbReference>
<comment type="similarity">
    <text evidence="2">Belongs to the UPF0057 (PMP3) family.</text>
</comment>
<sequence length="66" mass="7813">MIWLLVIFLPPFAVLLVGKPITALLNLFLTIAFWVPGIIHAYIVVKEKKDDKRFEKYFKQQKKPRK</sequence>
<proteinExistence type="inferred from homology"/>
<comment type="subcellular location">
    <subcellularLocation>
        <location evidence="1">Membrane</location>
    </subcellularLocation>
</comment>
<dbReference type="GO" id="GO:0016020">
    <property type="term" value="C:membrane"/>
    <property type="evidence" value="ECO:0007669"/>
    <property type="project" value="UniProtKB-SubCell"/>
</dbReference>
<dbReference type="EMBL" id="FOGV01000004">
    <property type="protein sequence ID" value="SER70959.1"/>
    <property type="molecule type" value="Genomic_DNA"/>
</dbReference>
<name>A0A1H9RG70_9BACI</name>
<dbReference type="AlphaFoldDB" id="A0A1H9RG70"/>
<evidence type="ECO:0000313" key="7">
    <source>
        <dbReference type="EMBL" id="SER70959.1"/>
    </source>
</evidence>
<feature type="transmembrane region" description="Helical" evidence="6">
    <location>
        <begin position="23"/>
        <end position="45"/>
    </location>
</feature>
<comment type="caution">
    <text evidence="7">The sequence shown here is derived from an EMBL/GenBank/DDBJ whole genome shotgun (WGS) entry which is preliminary data.</text>
</comment>
<dbReference type="STRING" id="1464123.SAMN05444126_104114"/>
<protein>
    <submittedName>
        <fullName evidence="7">Uncharacterized membrane protein YqaE, homolog of Blt101, UPF0057 family</fullName>
    </submittedName>
</protein>
<evidence type="ECO:0000256" key="3">
    <source>
        <dbReference type="ARBA" id="ARBA00022692"/>
    </source>
</evidence>
<evidence type="ECO:0000256" key="1">
    <source>
        <dbReference type="ARBA" id="ARBA00004370"/>
    </source>
</evidence>
<evidence type="ECO:0000256" key="5">
    <source>
        <dbReference type="ARBA" id="ARBA00023136"/>
    </source>
</evidence>
<dbReference type="RefSeq" id="WP_093072139.1">
    <property type="nucleotide sequence ID" value="NZ_FOGV01000004.1"/>
</dbReference>
<keyword evidence="8" id="KW-1185">Reference proteome</keyword>
<accession>A0A1H9RG70</accession>
<reference evidence="8" key="1">
    <citation type="submission" date="2016-10" db="EMBL/GenBank/DDBJ databases">
        <authorList>
            <person name="de Groot N.N."/>
        </authorList>
    </citation>
    <scope>NUCLEOTIDE SEQUENCE [LARGE SCALE GENOMIC DNA]</scope>
    <source>
        <strain evidence="8">10nlg</strain>
    </source>
</reference>
<gene>
    <name evidence="7" type="ORF">SAMN05444126_104114</name>
</gene>
<keyword evidence="4 6" id="KW-1133">Transmembrane helix</keyword>
<evidence type="ECO:0000256" key="2">
    <source>
        <dbReference type="ARBA" id="ARBA00009530"/>
    </source>
</evidence>
<keyword evidence="3 6" id="KW-0812">Transmembrane</keyword>